<gene>
    <name evidence="8" type="ORF">Bathy03g02790</name>
</gene>
<dbReference type="InterPro" id="IPR027109">
    <property type="entry name" value="Swc4/Dmap1"/>
</dbReference>
<feature type="compositionally biased region" description="Basic and acidic residues" evidence="6">
    <location>
        <begin position="553"/>
        <end position="566"/>
    </location>
</feature>
<dbReference type="AlphaFoldDB" id="K8EBT4"/>
<accession>K8EBT4</accession>
<reference evidence="8 9" key="1">
    <citation type="submission" date="2011-10" db="EMBL/GenBank/DDBJ databases">
        <authorList>
            <person name="Genoscope - CEA"/>
        </authorList>
    </citation>
    <scope>NUCLEOTIDE SEQUENCE [LARGE SCALE GENOMIC DNA]</scope>
    <source>
        <strain evidence="8 9">RCC 1105</strain>
    </source>
</reference>
<keyword evidence="8" id="KW-0489">Methyltransferase</keyword>
<feature type="region of interest" description="Disordered" evidence="6">
    <location>
        <begin position="191"/>
        <end position="220"/>
    </location>
</feature>
<feature type="domain" description="DAMP1 SANT/Myb-like" evidence="7">
    <location>
        <begin position="218"/>
        <end position="280"/>
    </location>
</feature>
<evidence type="ECO:0000313" key="9">
    <source>
        <dbReference type="Proteomes" id="UP000198341"/>
    </source>
</evidence>
<evidence type="ECO:0000256" key="6">
    <source>
        <dbReference type="SAM" id="MobiDB-lite"/>
    </source>
</evidence>
<dbReference type="Gene3D" id="1.10.10.60">
    <property type="entry name" value="Homeodomain-like"/>
    <property type="match status" value="1"/>
</dbReference>
<dbReference type="OrthoDB" id="19740at2759"/>
<dbReference type="KEGG" id="bpg:Bathy03g02790"/>
<dbReference type="GO" id="GO:0003714">
    <property type="term" value="F:transcription corepressor activity"/>
    <property type="evidence" value="ECO:0007669"/>
    <property type="project" value="TreeGrafter"/>
</dbReference>
<evidence type="ECO:0000256" key="5">
    <source>
        <dbReference type="ARBA" id="ARBA00023242"/>
    </source>
</evidence>
<evidence type="ECO:0000256" key="2">
    <source>
        <dbReference type="ARBA" id="ARBA00022853"/>
    </source>
</evidence>
<keyword evidence="3" id="KW-0805">Transcription regulation</keyword>
<dbReference type="EMBL" id="FO082276">
    <property type="protein sequence ID" value="CCO15356.1"/>
    <property type="molecule type" value="Genomic_DNA"/>
</dbReference>
<feature type="region of interest" description="Disordered" evidence="6">
    <location>
        <begin position="378"/>
        <end position="399"/>
    </location>
</feature>
<organism evidence="8 9">
    <name type="scientific">Bathycoccus prasinos</name>
    <dbReference type="NCBI Taxonomy" id="41875"/>
    <lineage>
        <taxon>Eukaryota</taxon>
        <taxon>Viridiplantae</taxon>
        <taxon>Chlorophyta</taxon>
        <taxon>Mamiellophyceae</taxon>
        <taxon>Mamiellales</taxon>
        <taxon>Bathycoccaceae</taxon>
        <taxon>Bathycoccus</taxon>
    </lineage>
</organism>
<dbReference type="GO" id="GO:0032259">
    <property type="term" value="P:methylation"/>
    <property type="evidence" value="ECO:0007669"/>
    <property type="project" value="UniProtKB-KW"/>
</dbReference>
<dbReference type="GO" id="GO:0008168">
    <property type="term" value="F:methyltransferase activity"/>
    <property type="evidence" value="ECO:0007669"/>
    <property type="project" value="UniProtKB-KW"/>
</dbReference>
<dbReference type="Proteomes" id="UP000198341">
    <property type="component" value="Chromosome 3"/>
</dbReference>
<evidence type="ECO:0000256" key="1">
    <source>
        <dbReference type="ARBA" id="ARBA00004123"/>
    </source>
</evidence>
<dbReference type="GO" id="GO:0035267">
    <property type="term" value="C:NuA4 histone acetyltransferase complex"/>
    <property type="evidence" value="ECO:0007669"/>
    <property type="project" value="InterPro"/>
</dbReference>
<evidence type="ECO:0000259" key="7">
    <source>
        <dbReference type="Pfam" id="PF16282"/>
    </source>
</evidence>
<keyword evidence="4" id="KW-0804">Transcription</keyword>
<dbReference type="GeneID" id="19016816"/>
<dbReference type="RefSeq" id="XP_007513919.1">
    <property type="nucleotide sequence ID" value="XM_007513857.1"/>
</dbReference>
<evidence type="ECO:0000256" key="4">
    <source>
        <dbReference type="ARBA" id="ARBA00023163"/>
    </source>
</evidence>
<feature type="compositionally biased region" description="Gly residues" evidence="6">
    <location>
        <begin position="55"/>
        <end position="71"/>
    </location>
</feature>
<keyword evidence="9" id="KW-1185">Reference proteome</keyword>
<comment type="subcellular location">
    <subcellularLocation>
        <location evidence="1">Nucleus</location>
    </subcellularLocation>
</comment>
<dbReference type="GO" id="GO:0006338">
    <property type="term" value="P:chromatin remodeling"/>
    <property type="evidence" value="ECO:0007669"/>
    <property type="project" value="InterPro"/>
</dbReference>
<dbReference type="GO" id="GO:0000122">
    <property type="term" value="P:negative regulation of transcription by RNA polymerase II"/>
    <property type="evidence" value="ECO:0007669"/>
    <property type="project" value="TreeGrafter"/>
</dbReference>
<dbReference type="Pfam" id="PF16282">
    <property type="entry name" value="SANT_DAMP1_like"/>
    <property type="match status" value="1"/>
</dbReference>
<feature type="compositionally biased region" description="Basic and acidic residues" evidence="6">
    <location>
        <begin position="211"/>
        <end position="220"/>
    </location>
</feature>
<dbReference type="InterPro" id="IPR032563">
    <property type="entry name" value="DAMP1_SANT-like"/>
</dbReference>
<dbReference type="eggNOG" id="KOG2656">
    <property type="taxonomic scope" value="Eukaryota"/>
</dbReference>
<dbReference type="GO" id="GO:0000812">
    <property type="term" value="C:Swr1 complex"/>
    <property type="evidence" value="ECO:0007669"/>
    <property type="project" value="TreeGrafter"/>
</dbReference>
<feature type="region of interest" description="Disordered" evidence="6">
    <location>
        <begin position="524"/>
        <end position="591"/>
    </location>
</feature>
<dbReference type="PANTHER" id="PTHR12855">
    <property type="entry name" value="DNA METHYLTRANSFERASE 1-ASSOCIATED PROTEIN 1 FAMILY MEMBER"/>
    <property type="match status" value="1"/>
</dbReference>
<proteinExistence type="predicted"/>
<keyword evidence="5" id="KW-0539">Nucleus</keyword>
<dbReference type="GO" id="GO:0006281">
    <property type="term" value="P:DNA repair"/>
    <property type="evidence" value="ECO:0007669"/>
    <property type="project" value="InterPro"/>
</dbReference>
<evidence type="ECO:0000256" key="3">
    <source>
        <dbReference type="ARBA" id="ARBA00023015"/>
    </source>
</evidence>
<protein>
    <submittedName>
        <fullName evidence="8">DNA methyltransferase 1-associated protein 1</fullName>
    </submittedName>
</protein>
<name>K8EBT4_9CHLO</name>
<evidence type="ECO:0000313" key="8">
    <source>
        <dbReference type="EMBL" id="CCO15356.1"/>
    </source>
</evidence>
<keyword evidence="8" id="KW-0808">Transferase</keyword>
<feature type="compositionally biased region" description="Basic and acidic residues" evidence="6">
    <location>
        <begin position="191"/>
        <end position="201"/>
    </location>
</feature>
<feature type="region of interest" description="Disordered" evidence="6">
    <location>
        <begin position="1"/>
        <end position="71"/>
    </location>
</feature>
<dbReference type="STRING" id="41875.K8EBT4"/>
<dbReference type="PANTHER" id="PTHR12855:SF10">
    <property type="entry name" value="DNA METHYLTRANSFERASE 1-ASSOCIATED PROTEIN 1"/>
    <property type="match status" value="1"/>
</dbReference>
<keyword evidence="2" id="KW-0156">Chromatin regulator</keyword>
<sequence>MSDFKDMLGIPRENPNANASGLGTKKSKKEVKPKGMSREVWQIVRGNQSSHSQGGMQGLHAQGGGEDKANGGGMVDALVPLVPTHAGLKTKRKVSARKVSWSWQPFRNSARTDGLMLKHWVKKNIGAAAATGGKDGAAGTGGKLLPGTGLEATGYGVDIGGDYAFAKYNKKVEVPEFTEREYERWIANLDSKETKAEKPSENDTNENDENQENKESLMNDDRLAFKPWSKEETEYLFEMLRRFDLRFIVAKDRWSSTASPCERSIEDMKTRYYEVCRALVRARASNKEEAEANLICKTPFDPQHELMRKEALETLLARTNVAHKEEADILAQVKKIESDRRAETHALLQRQQAVFAPNRFAAHEKRAKIEEIRKDFESDMPHHGVPCTTTQTSRDDVQPGVYPRSQRAVEVAAEIAGRDAPNSGLGPRYAKRLDQSVEELGCPEPRNGTKAAVAGWLRLRKQCGVYLTLRKQIASAHEKLVQAGKAVAIQLPPATASGPALGANVPQTPTTADRGGFSNMDGFPAAGASMKQQTIADRKPPGQKTGGLNIGFRDTEEKGGKAEKEKAKPKKAEKRKAETTGAGTRKKLRKK</sequence>